<evidence type="ECO:0000313" key="3">
    <source>
        <dbReference type="Proteomes" id="UP000243686"/>
    </source>
</evidence>
<evidence type="ECO:0000256" key="1">
    <source>
        <dbReference type="SAM" id="MobiDB-lite"/>
    </source>
</evidence>
<reference evidence="2 3" key="1">
    <citation type="submission" date="2015-03" db="EMBL/GenBank/DDBJ databases">
        <title>Draft genome of the nematode, Opisthorchis viverrini.</title>
        <authorList>
            <person name="Mitreva M."/>
        </authorList>
    </citation>
    <scope>NUCLEOTIDE SEQUENCE [LARGE SCALE GENOMIC DNA]</scope>
    <source>
        <strain evidence="2">Khon Kaen</strain>
    </source>
</reference>
<feature type="region of interest" description="Disordered" evidence="1">
    <location>
        <begin position="37"/>
        <end position="59"/>
    </location>
</feature>
<feature type="non-terminal residue" evidence="2">
    <location>
        <position position="1"/>
    </location>
</feature>
<sequence length="161" mass="17989">ELDDPFDAPFLHEDDDSDSDFISGVVSDLHRKVPERLPAAKPLSSFDRRRSVQSPLPEIVNMRRRKRLPGPAGMLPQSGRMEFKLDLPRGSRHKKPNVGSVQCDPPSHSLSQSIASDTEESELMNRIQHDCGPVIWPLVERYSIANVLQQVFGLPAKINGS</sequence>
<protein>
    <submittedName>
        <fullName evidence="2">Uncharacterized protein</fullName>
    </submittedName>
</protein>
<dbReference type="Proteomes" id="UP000243686">
    <property type="component" value="Unassembled WGS sequence"/>
</dbReference>
<organism evidence="2 3">
    <name type="scientific">Opisthorchis viverrini</name>
    <name type="common">Southeast Asian liver fluke</name>
    <dbReference type="NCBI Taxonomy" id="6198"/>
    <lineage>
        <taxon>Eukaryota</taxon>
        <taxon>Metazoa</taxon>
        <taxon>Spiralia</taxon>
        <taxon>Lophotrochozoa</taxon>
        <taxon>Platyhelminthes</taxon>
        <taxon>Trematoda</taxon>
        <taxon>Digenea</taxon>
        <taxon>Opisthorchiida</taxon>
        <taxon>Opisthorchiata</taxon>
        <taxon>Opisthorchiidae</taxon>
        <taxon>Opisthorchis</taxon>
    </lineage>
</organism>
<feature type="region of interest" description="Disordered" evidence="1">
    <location>
        <begin position="88"/>
        <end position="112"/>
    </location>
</feature>
<name>A0A1S8WMJ6_OPIVI</name>
<accession>A0A1S8WMJ6</accession>
<proteinExistence type="predicted"/>
<gene>
    <name evidence="2" type="ORF">X801_08513</name>
</gene>
<evidence type="ECO:0000313" key="2">
    <source>
        <dbReference type="EMBL" id="OON15679.1"/>
    </source>
</evidence>
<dbReference type="AlphaFoldDB" id="A0A1S8WMJ6"/>
<keyword evidence="3" id="KW-1185">Reference proteome</keyword>
<dbReference type="EMBL" id="KV903035">
    <property type="protein sequence ID" value="OON15679.1"/>
    <property type="molecule type" value="Genomic_DNA"/>
</dbReference>